<protein>
    <submittedName>
        <fullName evidence="3">IgA Peptidase M64</fullName>
    </submittedName>
</protein>
<dbReference type="InterPro" id="IPR032625">
    <property type="entry name" value="M64_N"/>
</dbReference>
<dbReference type="STRING" id="1127696.HMPREF9134_01415"/>
<dbReference type="InterPro" id="IPR038171">
    <property type="entry name" value="M64_N_sf"/>
</dbReference>
<dbReference type="Gene3D" id="3.40.390.10">
    <property type="entry name" value="Collagenase (Catalytic Domain)"/>
    <property type="match status" value="1"/>
</dbReference>
<organism evidence="3 4">
    <name type="scientific">Porphyromonas catoniae F0037</name>
    <dbReference type="NCBI Taxonomy" id="1127696"/>
    <lineage>
        <taxon>Bacteria</taxon>
        <taxon>Pseudomonadati</taxon>
        <taxon>Bacteroidota</taxon>
        <taxon>Bacteroidia</taxon>
        <taxon>Bacteroidales</taxon>
        <taxon>Porphyromonadaceae</taxon>
        <taxon>Porphyromonas</taxon>
    </lineage>
</organism>
<dbReference type="Gene3D" id="2.60.40.3250">
    <property type="entry name" value="Peptidase M64, N-terminal domain"/>
    <property type="match status" value="1"/>
</dbReference>
<feature type="domain" description="Peptidase M64 N-terminal" evidence="2">
    <location>
        <begin position="29"/>
        <end position="145"/>
    </location>
</feature>
<proteinExistence type="predicted"/>
<sequence>MIMRRKTTSLLLVALCLLMGWAERATAQHFDTFFRDSTLRLDYIFSGDSEHTTIYPEEHHLLTGWAGRRHHLDSLALRGNARLYVRDEASGKVIYCTSFNSLYQEWRLTDEAKRVQRAYENVFLIPYPKAPITVTMELSGAHAEVIATQVQRIDPADILIHDRTKEPALPHEYLIKSGTAKDCIDLAILAEGYTEAEMPLFLKDARAAVDAIFSYEPFKSYREHFNVVAVRSTSKDSGVAVPREHFWPRTPFSSHFDTFYSDRYLTTRRVKAINDALVGIPYEHLIILVNSDVYGGGGIYNSYLISSTHHKYYLPVIVHEFGHSFGGLTDEYFYEDDAVSESYSRDVEPWEQNVTNLKDFKGKKWSHLIRKGTPVPTPPAQAKKYPVGLYEGAAYSKKGMYRPSFDCRMRSNANPDFCPACHLALNKLMSYYLDGIKKTK</sequence>
<evidence type="ECO:0000256" key="1">
    <source>
        <dbReference type="SAM" id="SignalP"/>
    </source>
</evidence>
<reference evidence="3 4" key="1">
    <citation type="submission" date="2012-05" db="EMBL/GenBank/DDBJ databases">
        <authorList>
            <person name="Weinstock G."/>
            <person name="Sodergren E."/>
            <person name="Lobos E.A."/>
            <person name="Fulton L."/>
            <person name="Fulton R."/>
            <person name="Courtney L."/>
            <person name="Fronick C."/>
            <person name="O'Laughlin M."/>
            <person name="Godfrey J."/>
            <person name="Wilson R.M."/>
            <person name="Miner T."/>
            <person name="Farmer C."/>
            <person name="Delehaunty K."/>
            <person name="Cordes M."/>
            <person name="Minx P."/>
            <person name="Tomlinson C."/>
            <person name="Chen J."/>
            <person name="Wollam A."/>
            <person name="Pepin K.H."/>
            <person name="Bhonagiri V."/>
            <person name="Zhang X."/>
            <person name="Suruliraj S."/>
            <person name="Warren W."/>
            <person name="Mitreva M."/>
            <person name="Mardis E.R."/>
            <person name="Wilson R.K."/>
        </authorList>
    </citation>
    <scope>NUCLEOTIDE SEQUENCE [LARGE SCALE GENOMIC DNA]</scope>
    <source>
        <strain evidence="3 4">F0037</strain>
    </source>
</reference>
<dbReference type="AlphaFoldDB" id="L1NBC4"/>
<gene>
    <name evidence="3" type="ORF">HMPREF9134_01415</name>
</gene>
<dbReference type="GO" id="GO:0008237">
    <property type="term" value="F:metallopeptidase activity"/>
    <property type="evidence" value="ECO:0007669"/>
    <property type="project" value="InterPro"/>
</dbReference>
<dbReference type="EMBL" id="AMEQ01000037">
    <property type="protein sequence ID" value="EKY00678.1"/>
    <property type="molecule type" value="Genomic_DNA"/>
</dbReference>
<dbReference type="eggNOG" id="COG2304">
    <property type="taxonomic scope" value="Bacteria"/>
</dbReference>
<dbReference type="HOGENOM" id="CLU_048556_0_0_10"/>
<feature type="chain" id="PRO_5003954222" evidence="1">
    <location>
        <begin position="28"/>
        <end position="440"/>
    </location>
</feature>
<accession>L1NBC4</accession>
<keyword evidence="1" id="KW-0732">Signal</keyword>
<feature type="signal peptide" evidence="1">
    <location>
        <begin position="1"/>
        <end position="27"/>
    </location>
</feature>
<name>L1NBC4_9PORP</name>
<comment type="caution">
    <text evidence="3">The sequence shown here is derived from an EMBL/GenBank/DDBJ whole genome shotgun (WGS) entry which is preliminary data.</text>
</comment>
<dbReference type="PATRIC" id="fig|1127696.3.peg.1281"/>
<dbReference type="Pfam" id="PF09471">
    <property type="entry name" value="Peptidase_M64"/>
    <property type="match status" value="2"/>
</dbReference>
<dbReference type="InterPro" id="IPR024079">
    <property type="entry name" value="MetalloPept_cat_dom_sf"/>
</dbReference>
<evidence type="ECO:0000313" key="4">
    <source>
        <dbReference type="Proteomes" id="UP000010408"/>
    </source>
</evidence>
<evidence type="ECO:0000259" key="2">
    <source>
        <dbReference type="Pfam" id="PF16217"/>
    </source>
</evidence>
<dbReference type="Pfam" id="PF16217">
    <property type="entry name" value="M64_N"/>
    <property type="match status" value="1"/>
</dbReference>
<evidence type="ECO:0000313" key="3">
    <source>
        <dbReference type="EMBL" id="EKY00678.1"/>
    </source>
</evidence>
<dbReference type="Proteomes" id="UP000010408">
    <property type="component" value="Unassembled WGS sequence"/>
</dbReference>
<dbReference type="InterPro" id="IPR019026">
    <property type="entry name" value="Peptidase_M64_IgA"/>
</dbReference>